<keyword evidence="2" id="KW-1185">Reference proteome</keyword>
<sequence>MTATFLAAASPLPATRRKLVAVKAAAAGLPAAVAGAGEVERSGRRNAMLAVAASAICAVGSAPGIAAAVEEPKPGSPEAKKKYAPVCVTMPTARICHN</sequence>
<gene>
    <name evidence="1" type="primary">PSBT</name>
    <name evidence="1" type="ORF">AXF42_Ash010356</name>
</gene>
<dbReference type="InterPro" id="IPR040296">
    <property type="entry name" value="PSBT"/>
</dbReference>
<dbReference type="Proteomes" id="UP000236161">
    <property type="component" value="Unassembled WGS sequence"/>
</dbReference>
<dbReference type="EMBL" id="KZ451888">
    <property type="protein sequence ID" value="PKA65947.1"/>
    <property type="molecule type" value="Genomic_DNA"/>
</dbReference>
<accession>A0A2I0BDS0</accession>
<evidence type="ECO:0000313" key="2">
    <source>
        <dbReference type="Proteomes" id="UP000236161"/>
    </source>
</evidence>
<evidence type="ECO:0000313" key="1">
    <source>
        <dbReference type="EMBL" id="PKA65947.1"/>
    </source>
</evidence>
<organism evidence="1 2">
    <name type="scientific">Apostasia shenzhenica</name>
    <dbReference type="NCBI Taxonomy" id="1088818"/>
    <lineage>
        <taxon>Eukaryota</taxon>
        <taxon>Viridiplantae</taxon>
        <taxon>Streptophyta</taxon>
        <taxon>Embryophyta</taxon>
        <taxon>Tracheophyta</taxon>
        <taxon>Spermatophyta</taxon>
        <taxon>Magnoliopsida</taxon>
        <taxon>Liliopsida</taxon>
        <taxon>Asparagales</taxon>
        <taxon>Orchidaceae</taxon>
        <taxon>Apostasioideae</taxon>
        <taxon>Apostasia</taxon>
    </lineage>
</organism>
<dbReference type="STRING" id="1088818.A0A2I0BDS0"/>
<protein>
    <submittedName>
        <fullName evidence="1">Photosystem II 5 kDa protein, chloroplastic</fullName>
    </submittedName>
</protein>
<dbReference type="AlphaFoldDB" id="A0A2I0BDS0"/>
<proteinExistence type="predicted"/>
<name>A0A2I0BDS0_9ASPA</name>
<reference evidence="1 2" key="1">
    <citation type="journal article" date="2017" name="Nature">
        <title>The Apostasia genome and the evolution of orchids.</title>
        <authorList>
            <person name="Zhang G.Q."/>
            <person name="Liu K.W."/>
            <person name="Li Z."/>
            <person name="Lohaus R."/>
            <person name="Hsiao Y.Y."/>
            <person name="Niu S.C."/>
            <person name="Wang J.Y."/>
            <person name="Lin Y.C."/>
            <person name="Xu Q."/>
            <person name="Chen L.J."/>
            <person name="Yoshida K."/>
            <person name="Fujiwara S."/>
            <person name="Wang Z.W."/>
            <person name="Zhang Y.Q."/>
            <person name="Mitsuda N."/>
            <person name="Wang M."/>
            <person name="Liu G.H."/>
            <person name="Pecoraro L."/>
            <person name="Huang H.X."/>
            <person name="Xiao X.J."/>
            <person name="Lin M."/>
            <person name="Wu X.Y."/>
            <person name="Wu W.L."/>
            <person name="Chen Y.Y."/>
            <person name="Chang S.B."/>
            <person name="Sakamoto S."/>
            <person name="Ohme-Takagi M."/>
            <person name="Yagi M."/>
            <person name="Zeng S.J."/>
            <person name="Shen C.Y."/>
            <person name="Yeh C.M."/>
            <person name="Luo Y.B."/>
            <person name="Tsai W.C."/>
            <person name="Van de Peer Y."/>
            <person name="Liu Z.J."/>
        </authorList>
    </citation>
    <scope>NUCLEOTIDE SEQUENCE [LARGE SCALE GENOMIC DNA]</scope>
    <source>
        <strain evidence="2">cv. Shenzhen</strain>
        <tissue evidence="1">Stem</tissue>
    </source>
</reference>
<dbReference type="PANTHER" id="PTHR34940:SF4">
    <property type="entry name" value="OS02G0581100 PROTEIN"/>
    <property type="match status" value="1"/>
</dbReference>
<dbReference type="PANTHER" id="PTHR34940">
    <property type="entry name" value="PHOTOSYSTEM II 5 KDA PROTEIN, CHLOROPLASTIC"/>
    <property type="match status" value="1"/>
</dbReference>
<dbReference type="OrthoDB" id="786245at2759"/>